<dbReference type="EMBL" id="CP133720">
    <property type="protein sequence ID" value="WMW79636.1"/>
    <property type="molecule type" value="Genomic_DNA"/>
</dbReference>
<evidence type="ECO:0000256" key="1">
    <source>
        <dbReference type="ARBA" id="ARBA00004651"/>
    </source>
</evidence>
<keyword evidence="5 6" id="KW-0472">Membrane</keyword>
<reference evidence="7" key="1">
    <citation type="submission" date="2023-09" db="EMBL/GenBank/DDBJ databases">
        <title>Undibacterium sp. 20NA77.5 isolated from freshwater.</title>
        <authorList>
            <person name="Le V."/>
            <person name="Ko S.-R."/>
            <person name="Ahn C.-Y."/>
            <person name="Oh H.-M."/>
        </authorList>
    </citation>
    <scope>NUCLEOTIDE SEQUENCE</scope>
    <source>
        <strain evidence="7">20NA77.5</strain>
    </source>
</reference>
<evidence type="ECO:0000256" key="2">
    <source>
        <dbReference type="ARBA" id="ARBA00022475"/>
    </source>
</evidence>
<keyword evidence="3 6" id="KW-0812">Transmembrane</keyword>
<feature type="transmembrane region" description="Helical" evidence="6">
    <location>
        <begin position="116"/>
        <end position="137"/>
    </location>
</feature>
<dbReference type="PANTHER" id="PTHR23513:SF6">
    <property type="entry name" value="MAJOR FACILITATOR SUPERFAMILY ASSOCIATED DOMAIN-CONTAINING PROTEIN"/>
    <property type="match status" value="1"/>
</dbReference>
<organism evidence="7 8">
    <name type="scientific">Undibacterium cyanobacteriorum</name>
    <dbReference type="NCBI Taxonomy" id="3073561"/>
    <lineage>
        <taxon>Bacteria</taxon>
        <taxon>Pseudomonadati</taxon>
        <taxon>Pseudomonadota</taxon>
        <taxon>Betaproteobacteria</taxon>
        <taxon>Burkholderiales</taxon>
        <taxon>Oxalobacteraceae</taxon>
        <taxon>Undibacterium</taxon>
    </lineage>
</organism>
<dbReference type="RefSeq" id="WP_309481131.1">
    <property type="nucleotide sequence ID" value="NZ_CP133720.1"/>
</dbReference>
<protein>
    <submittedName>
        <fullName evidence="7">MFS transporter</fullName>
    </submittedName>
</protein>
<keyword evidence="2" id="KW-1003">Cell membrane</keyword>
<feature type="transmembrane region" description="Helical" evidence="6">
    <location>
        <begin position="57"/>
        <end position="78"/>
    </location>
</feature>
<keyword evidence="8" id="KW-1185">Reference proteome</keyword>
<dbReference type="InterPro" id="IPR036259">
    <property type="entry name" value="MFS_trans_sf"/>
</dbReference>
<accession>A0ABY9RFB5</accession>
<feature type="transmembrane region" description="Helical" evidence="6">
    <location>
        <begin position="380"/>
        <end position="402"/>
    </location>
</feature>
<feature type="transmembrane region" description="Helical" evidence="6">
    <location>
        <begin position="191"/>
        <end position="213"/>
    </location>
</feature>
<evidence type="ECO:0000313" key="7">
    <source>
        <dbReference type="EMBL" id="WMW79636.1"/>
    </source>
</evidence>
<dbReference type="Proteomes" id="UP001181355">
    <property type="component" value="Chromosome"/>
</dbReference>
<sequence length="447" mass="48138">MQTTNSQSPPNEAPASNALFQDKNFVWMLIGGITSMLGDQFTMIALPWLVLQLSNDAAQLGLALALLGVPRAVLILIGGAVVDRYSPKRVLMLSKHINTALLLILIFAILSAHIQLWMLHAIALALGISTAFSIPSGSSMLPRVVSKEHLQKANGMMLSLRQVTFFLGPIMAGGLIALIDHNKTSTSTNSTYYGIAAAFAFDCFSYAFSAWTLSRVQVRTLDANANPHKESSKKTGLLTDTIDGLRYCWNDVMLRTCFLYWSAIAFFVMGPLQIAMPLLAQHINNSASTLGLLGGTHGAGTLVGMVFASVFPRLRLGNLGRTLLLVDAIIALLFAPLGWVDSSWPAASLLFVIGLLGGFLHVAVFTWIQSRVAPNMLGRTMSVFMFIFMGIGPISAAITGYVMQHFSLSQLFGASSVLLLVIVIIAIIVTPLKQMEEAKPQQAPAGS</sequence>
<dbReference type="Gene3D" id="1.20.1250.20">
    <property type="entry name" value="MFS general substrate transporter like domains"/>
    <property type="match status" value="1"/>
</dbReference>
<evidence type="ECO:0000256" key="6">
    <source>
        <dbReference type="SAM" id="Phobius"/>
    </source>
</evidence>
<feature type="transmembrane region" description="Helical" evidence="6">
    <location>
        <begin position="292"/>
        <end position="311"/>
    </location>
</feature>
<keyword evidence="4 6" id="KW-1133">Transmembrane helix</keyword>
<evidence type="ECO:0000313" key="8">
    <source>
        <dbReference type="Proteomes" id="UP001181355"/>
    </source>
</evidence>
<evidence type="ECO:0000256" key="4">
    <source>
        <dbReference type="ARBA" id="ARBA00022989"/>
    </source>
</evidence>
<feature type="transmembrane region" description="Helical" evidence="6">
    <location>
        <begin position="158"/>
        <end position="179"/>
    </location>
</feature>
<evidence type="ECO:0000256" key="5">
    <source>
        <dbReference type="ARBA" id="ARBA00023136"/>
    </source>
</evidence>
<comment type="subcellular location">
    <subcellularLocation>
        <location evidence="1">Cell membrane</location>
        <topology evidence="1">Multi-pass membrane protein</topology>
    </subcellularLocation>
</comment>
<feature type="transmembrane region" description="Helical" evidence="6">
    <location>
        <begin position="25"/>
        <end position="51"/>
    </location>
</feature>
<dbReference type="PANTHER" id="PTHR23513">
    <property type="entry name" value="INTEGRAL MEMBRANE EFFLUX PROTEIN-RELATED"/>
    <property type="match status" value="1"/>
</dbReference>
<name>A0ABY9RFB5_9BURK</name>
<dbReference type="Pfam" id="PF07690">
    <property type="entry name" value="MFS_1"/>
    <property type="match status" value="1"/>
</dbReference>
<proteinExistence type="predicted"/>
<feature type="transmembrane region" description="Helical" evidence="6">
    <location>
        <begin position="346"/>
        <end position="368"/>
    </location>
</feature>
<feature type="transmembrane region" description="Helical" evidence="6">
    <location>
        <begin position="258"/>
        <end position="280"/>
    </location>
</feature>
<gene>
    <name evidence="7" type="ORF">RF679_13375</name>
</gene>
<dbReference type="InterPro" id="IPR011701">
    <property type="entry name" value="MFS"/>
</dbReference>
<evidence type="ECO:0000256" key="3">
    <source>
        <dbReference type="ARBA" id="ARBA00022692"/>
    </source>
</evidence>
<dbReference type="SUPFAM" id="SSF103473">
    <property type="entry name" value="MFS general substrate transporter"/>
    <property type="match status" value="1"/>
</dbReference>
<feature type="transmembrane region" description="Helical" evidence="6">
    <location>
        <begin position="323"/>
        <end position="340"/>
    </location>
</feature>
<feature type="transmembrane region" description="Helical" evidence="6">
    <location>
        <begin position="408"/>
        <end position="429"/>
    </location>
</feature>
<dbReference type="CDD" id="cd06173">
    <property type="entry name" value="MFS_MefA_like"/>
    <property type="match status" value="1"/>
</dbReference>